<evidence type="ECO:0000259" key="1">
    <source>
        <dbReference type="PROSITE" id="PS51534"/>
    </source>
</evidence>
<dbReference type="Proteomes" id="UP000604341">
    <property type="component" value="Unassembled WGS sequence"/>
</dbReference>
<reference evidence="3" key="1">
    <citation type="journal article" date="2019" name="Int. J. Syst. Evol. Microbiol.">
        <title>The Global Catalogue of Microorganisms (GCM) 10K type strain sequencing project: providing services to taxonomists for standard genome sequencing and annotation.</title>
        <authorList>
            <consortium name="The Broad Institute Genomics Platform"/>
            <consortium name="The Broad Institute Genome Sequencing Center for Infectious Disease"/>
            <person name="Wu L."/>
            <person name="Ma J."/>
        </authorList>
    </citation>
    <scope>NUCLEOTIDE SEQUENCE [LARGE SCALE GENOMIC DNA]</scope>
    <source>
        <strain evidence="3">JCM 19173</strain>
    </source>
</reference>
<proteinExistence type="predicted"/>
<organism evidence="2 3">
    <name type="scientific">Deinococcus radiotolerans</name>
    <dbReference type="NCBI Taxonomy" id="1309407"/>
    <lineage>
        <taxon>Bacteria</taxon>
        <taxon>Thermotogati</taxon>
        <taxon>Deinococcota</taxon>
        <taxon>Deinococci</taxon>
        <taxon>Deinococcales</taxon>
        <taxon>Deinococcaceae</taxon>
        <taxon>Deinococcus</taxon>
    </lineage>
</organism>
<sequence>MTPPPAEPVKAMVSYAWGPPEHQQRVTTLVDHLIRNGIDVTFDQYDLRDGDDVNRFMEQAAAQGNIQKVIAICDPKYVQKMNDRAGGVGQEGMLMSPHVIDQLRGSGQPEGFRERRFIPVIFTCRPGTLVEDPRNRPTMFGSMKFIDMSTDEAYDANFEQLLRFLLDRPELVRPALGEVPAHLRADAPARLPSQVQFDTLQRRLEREQATKHHWRDYLEQVELALRQLKPATLVDGAWEYDVHIAREEAARFTPVRDQFVRALQLGIRHGGLPMDEVVRFFERVMNLSGQLPDEPQYRRDGYVMRPVLFQHVDFLVLELTLYTTAILIAEDQVDALKALTEHTYFLRQRGDEKAVNFTVLRHISDESHLEHHLGRRWISPVGGWLSERATLQSVDTRALTQADILLYVKSGLEHDWESYDGRWYCTIGNFLELTSYFPLFGRFLSERVIRPWLPLFNSADVPAAQAALRKAFPDQTFGRGLNSRWGTVSMDVLLKLDTWGTRR</sequence>
<feature type="domain" description="SEFIR" evidence="1">
    <location>
        <begin position="8"/>
        <end position="157"/>
    </location>
</feature>
<comment type="caution">
    <text evidence="2">The sequence shown here is derived from an EMBL/GenBank/DDBJ whole genome shotgun (WGS) entry which is preliminary data.</text>
</comment>
<dbReference type="RefSeq" id="WP_189070827.1">
    <property type="nucleotide sequence ID" value="NZ_BMPE01000025.1"/>
</dbReference>
<protein>
    <recommendedName>
        <fullName evidence="1">SEFIR domain-containing protein</fullName>
    </recommendedName>
</protein>
<keyword evidence="3" id="KW-1185">Reference proteome</keyword>
<dbReference type="Pfam" id="PF13676">
    <property type="entry name" value="TIR_2"/>
    <property type="match status" value="1"/>
</dbReference>
<dbReference type="Gene3D" id="3.40.50.10140">
    <property type="entry name" value="Toll/interleukin-1 receptor homology (TIR) domain"/>
    <property type="match status" value="1"/>
</dbReference>
<accession>A0ABQ2FQS2</accession>
<evidence type="ECO:0000313" key="2">
    <source>
        <dbReference type="EMBL" id="GGL17786.1"/>
    </source>
</evidence>
<dbReference type="InterPro" id="IPR000157">
    <property type="entry name" value="TIR_dom"/>
</dbReference>
<evidence type="ECO:0000313" key="3">
    <source>
        <dbReference type="Proteomes" id="UP000604341"/>
    </source>
</evidence>
<dbReference type="PROSITE" id="PS51534">
    <property type="entry name" value="SEFIR"/>
    <property type="match status" value="1"/>
</dbReference>
<gene>
    <name evidence="2" type="ORF">GCM10010844_40800</name>
</gene>
<name>A0ABQ2FQS2_9DEIO</name>
<dbReference type="EMBL" id="BMPE01000025">
    <property type="protein sequence ID" value="GGL17786.1"/>
    <property type="molecule type" value="Genomic_DNA"/>
</dbReference>
<dbReference type="InterPro" id="IPR035897">
    <property type="entry name" value="Toll_tir_struct_dom_sf"/>
</dbReference>
<dbReference type="InterPro" id="IPR013568">
    <property type="entry name" value="SEFIR_dom"/>
</dbReference>